<evidence type="ECO:0000256" key="1">
    <source>
        <dbReference type="SAM" id="MobiDB-lite"/>
    </source>
</evidence>
<comment type="caution">
    <text evidence="3">The sequence shown here is derived from an EMBL/GenBank/DDBJ whole genome shotgun (WGS) entry which is preliminary data.</text>
</comment>
<reference evidence="3" key="2">
    <citation type="journal article" date="2021" name="PeerJ">
        <title>Extensive microbial diversity within the chicken gut microbiome revealed by metagenomics and culture.</title>
        <authorList>
            <person name="Gilroy R."/>
            <person name="Ravi A."/>
            <person name="Getino M."/>
            <person name="Pursley I."/>
            <person name="Horton D.L."/>
            <person name="Alikhan N.F."/>
            <person name="Baker D."/>
            <person name="Gharbi K."/>
            <person name="Hall N."/>
            <person name="Watson M."/>
            <person name="Adriaenssens E.M."/>
            <person name="Foster-Nyarko E."/>
            <person name="Jarju S."/>
            <person name="Secka A."/>
            <person name="Antonio M."/>
            <person name="Oren A."/>
            <person name="Chaudhuri R.R."/>
            <person name="La Ragione R."/>
            <person name="Hildebrand F."/>
            <person name="Pallen M.J."/>
        </authorList>
    </citation>
    <scope>NUCLEOTIDE SEQUENCE</scope>
    <source>
        <strain evidence="3">17113</strain>
    </source>
</reference>
<dbReference type="EMBL" id="JADINA010000019">
    <property type="protein sequence ID" value="MBO8426220.1"/>
    <property type="molecule type" value="Genomic_DNA"/>
</dbReference>
<feature type="region of interest" description="Disordered" evidence="1">
    <location>
        <begin position="69"/>
        <end position="114"/>
    </location>
</feature>
<evidence type="ECO:0000313" key="3">
    <source>
        <dbReference type="EMBL" id="MBO8426220.1"/>
    </source>
</evidence>
<protein>
    <submittedName>
        <fullName evidence="3">Uncharacterized protein</fullName>
    </submittedName>
</protein>
<dbReference type="AlphaFoldDB" id="A0A9D9DHF9"/>
<evidence type="ECO:0000313" key="4">
    <source>
        <dbReference type="Proteomes" id="UP000823634"/>
    </source>
</evidence>
<keyword evidence="2" id="KW-0472">Membrane</keyword>
<gene>
    <name evidence="3" type="ORF">IAC61_02735</name>
</gene>
<sequence>MRKKDDEKRFLSLHAKKIGMGETEFDYSQLEVVKPAKRKKALWLFPSLGGSSAAMIILAVALPISLSGNSSSGTNQGQASVPAISDGEEDQDAENENTQVPGDPLPPLPSGKRERIGDFENVQVEYESNLYFVSDGLTLDYMDGSGRLVSQSDVEVDYEEFSAGVPGTYEIKVSSGEHSASYSANVIESEVTLISVSFDKGAYYGEEKPLPSDFTITKTRDDGSTSISKNSEVGLDLSAFEQGEVTVYLKSNPEFREVVLTPRLPIEEVSFSGEWGWKEDFHDYGMPFVLAFTVNPDNVFSISYYDIFLSGTPAMEEDGGRLHLSFASTTQDAYYDPATRVMSVTGIAGDPPLDCFMVPPGSTSFEVYSSEHDSSRDYVALGGYMDEETYNHILYAFGDLYLDSEFATPFTLDTPIQQGQILFGKAGGNGSYNAYFQGYWSSSVDSPFSEIRLYVEGGTFVTSSFKNERPYSYSLTPTDLILRLGVGQCYFLSQDGQRLESRYQGETVYSLSKVDLSEKAIVTFLPDMQRYALTKGETLPAYTVDDDGKSMEIYNYGDYDGSPIYADASFSCFVSRVDVYTYLGHYGDAKDFYLIGSGLRYGLSDSHGEYYVIRFEDYKMVDYAKFAFKGREGDKNALSLDFAISGEKEAYVYYSSGSSFLEIDGQATKYNHDFLSGYPFVGTYHTKEGEEAKVTDYGTIEIKQTDSTGYEYVHSISFLLTSYDELSGNAGLRCSHEVGYDGGIEVFETALTIEDGRYAFSCLDKTYFQDK</sequence>
<evidence type="ECO:0000256" key="2">
    <source>
        <dbReference type="SAM" id="Phobius"/>
    </source>
</evidence>
<keyword evidence="2" id="KW-1133">Transmembrane helix</keyword>
<reference evidence="3" key="1">
    <citation type="submission" date="2020-10" db="EMBL/GenBank/DDBJ databases">
        <authorList>
            <person name="Gilroy R."/>
        </authorList>
    </citation>
    <scope>NUCLEOTIDE SEQUENCE</scope>
    <source>
        <strain evidence="3">17113</strain>
    </source>
</reference>
<keyword evidence="2" id="KW-0812">Transmembrane</keyword>
<feature type="compositionally biased region" description="Low complexity" evidence="1">
    <location>
        <begin position="69"/>
        <end position="80"/>
    </location>
</feature>
<dbReference type="Proteomes" id="UP000823634">
    <property type="component" value="Unassembled WGS sequence"/>
</dbReference>
<name>A0A9D9DHF9_9FIRM</name>
<feature type="compositionally biased region" description="Acidic residues" evidence="1">
    <location>
        <begin position="86"/>
        <end position="95"/>
    </location>
</feature>
<proteinExistence type="predicted"/>
<organism evidence="3 4">
    <name type="scientific">Candidatus Alloenteromonas pullistercoris</name>
    <dbReference type="NCBI Taxonomy" id="2840785"/>
    <lineage>
        <taxon>Bacteria</taxon>
        <taxon>Bacillati</taxon>
        <taxon>Bacillota</taxon>
        <taxon>Bacillota incertae sedis</taxon>
        <taxon>Candidatus Alloenteromonas</taxon>
    </lineage>
</organism>
<accession>A0A9D9DHF9</accession>
<feature type="transmembrane region" description="Helical" evidence="2">
    <location>
        <begin position="42"/>
        <end position="66"/>
    </location>
</feature>